<dbReference type="AlphaFoldDB" id="A0A212JF72"/>
<dbReference type="PANTHER" id="PTHR33387">
    <property type="entry name" value="RMLC-LIKE JELLY ROLL FOLD PROTEIN"/>
    <property type="match status" value="1"/>
</dbReference>
<protein>
    <recommendedName>
        <fullName evidence="1">DUF985 domain-containing protein</fullName>
    </recommendedName>
</protein>
<evidence type="ECO:0000313" key="2">
    <source>
        <dbReference type="EMBL" id="SBV98076.1"/>
    </source>
</evidence>
<sequence length="148" mass="16677">MIHTAEELIEKLCLEPHPEGGWFRFVWRSGVENGGNDTCSYIYYMLRRGEISRWHRLEPSEVWCWHQGGSLEMTLGGDGSAPVAGQTLRLGPRLDEAEGFQIAAPAGQWQTTRVVDGDFVLVSCVVAPAFRDEDCLLPERPLPNEIYE</sequence>
<dbReference type="EMBL" id="FLUN01000001">
    <property type="protein sequence ID" value="SBV98076.1"/>
    <property type="molecule type" value="Genomic_DNA"/>
</dbReference>
<dbReference type="InterPro" id="IPR011051">
    <property type="entry name" value="RmlC_Cupin_sf"/>
</dbReference>
<reference evidence="2" key="1">
    <citation type="submission" date="2016-04" db="EMBL/GenBank/DDBJ databases">
        <authorList>
            <person name="Evans L.H."/>
            <person name="Alamgir A."/>
            <person name="Owens N."/>
            <person name="Weber N.D."/>
            <person name="Virtaneva K."/>
            <person name="Barbian K."/>
            <person name="Babar A."/>
            <person name="Rosenke K."/>
        </authorList>
    </citation>
    <scope>NUCLEOTIDE SEQUENCE</scope>
    <source>
        <strain evidence="2">86</strain>
    </source>
</reference>
<organism evidence="2">
    <name type="scientific">uncultured Eubacteriales bacterium</name>
    <dbReference type="NCBI Taxonomy" id="172733"/>
    <lineage>
        <taxon>Bacteria</taxon>
        <taxon>Bacillati</taxon>
        <taxon>Bacillota</taxon>
        <taxon>Clostridia</taxon>
        <taxon>Eubacteriales</taxon>
        <taxon>environmental samples</taxon>
    </lineage>
</organism>
<dbReference type="SUPFAM" id="SSF51182">
    <property type="entry name" value="RmlC-like cupins"/>
    <property type="match status" value="1"/>
</dbReference>
<dbReference type="PANTHER" id="PTHR33387:SF3">
    <property type="entry name" value="DUF985 DOMAIN-CONTAINING PROTEIN"/>
    <property type="match status" value="1"/>
</dbReference>
<proteinExistence type="predicted"/>
<dbReference type="InterPro" id="IPR014710">
    <property type="entry name" value="RmlC-like_jellyroll"/>
</dbReference>
<dbReference type="InterPro" id="IPR009327">
    <property type="entry name" value="Cupin_DUF985"/>
</dbReference>
<accession>A0A212JF72</accession>
<feature type="domain" description="DUF985" evidence="1">
    <location>
        <begin position="6"/>
        <end position="135"/>
    </location>
</feature>
<name>A0A212JF72_9FIRM</name>
<gene>
    <name evidence="2" type="ORF">KL86CLO1_10996</name>
</gene>
<dbReference type="Gene3D" id="2.60.120.10">
    <property type="entry name" value="Jelly Rolls"/>
    <property type="match status" value="1"/>
</dbReference>
<evidence type="ECO:0000259" key="1">
    <source>
        <dbReference type="Pfam" id="PF06172"/>
    </source>
</evidence>
<dbReference type="CDD" id="cd06121">
    <property type="entry name" value="cupin_YML079wp"/>
    <property type="match status" value="1"/>
</dbReference>
<dbReference type="InterPro" id="IPR039935">
    <property type="entry name" value="YML079W-like"/>
</dbReference>
<dbReference type="Pfam" id="PF06172">
    <property type="entry name" value="Cupin_5"/>
    <property type="match status" value="1"/>
</dbReference>